<name>A0A016QVC8_9DEIO</name>
<feature type="chain" id="PRO_5001485747" description="Lipoprotein" evidence="1">
    <location>
        <begin position="25"/>
        <end position="159"/>
    </location>
</feature>
<gene>
    <name evidence="2" type="ORF">DEIPH_ctg002orf0088</name>
</gene>
<dbReference type="AlphaFoldDB" id="A0A016QVC8"/>
<dbReference type="EMBL" id="JHAC01000002">
    <property type="protein sequence ID" value="EYB69759.1"/>
    <property type="molecule type" value="Genomic_DNA"/>
</dbReference>
<organism evidence="2 3">
    <name type="scientific">Deinococcus phoenicis</name>
    <dbReference type="NCBI Taxonomy" id="1476583"/>
    <lineage>
        <taxon>Bacteria</taxon>
        <taxon>Thermotogati</taxon>
        <taxon>Deinococcota</taxon>
        <taxon>Deinococci</taxon>
        <taxon>Deinococcales</taxon>
        <taxon>Deinococcaceae</taxon>
        <taxon>Deinococcus</taxon>
    </lineage>
</organism>
<proteinExistence type="predicted"/>
<protein>
    <recommendedName>
        <fullName evidence="4">Lipoprotein</fullName>
    </recommendedName>
</protein>
<keyword evidence="1" id="KW-0732">Signal</keyword>
<reference evidence="2 3" key="1">
    <citation type="submission" date="2014-03" db="EMBL/GenBank/DDBJ databases">
        <title>Draft genome sequence of Deinococcus phoenicis 1P10ME.</title>
        <authorList>
            <person name="Stepanov V.G."/>
            <person name="Vaishampayan P."/>
            <person name="Venkateswaran K."/>
            <person name="Fox G.E."/>
        </authorList>
    </citation>
    <scope>NUCLEOTIDE SEQUENCE [LARGE SCALE GENOMIC DNA]</scope>
    <source>
        <strain evidence="2 3">1P10ME</strain>
    </source>
</reference>
<accession>A0A016QVC8</accession>
<evidence type="ECO:0008006" key="4">
    <source>
        <dbReference type="Google" id="ProtNLM"/>
    </source>
</evidence>
<keyword evidence="3" id="KW-1185">Reference proteome</keyword>
<comment type="caution">
    <text evidence="2">The sequence shown here is derived from an EMBL/GenBank/DDBJ whole genome shotgun (WGS) entry which is preliminary data.</text>
</comment>
<dbReference type="PROSITE" id="PS51257">
    <property type="entry name" value="PROKAR_LIPOPROTEIN"/>
    <property type="match status" value="1"/>
</dbReference>
<evidence type="ECO:0000313" key="3">
    <source>
        <dbReference type="Proteomes" id="UP000020492"/>
    </source>
</evidence>
<evidence type="ECO:0000313" key="2">
    <source>
        <dbReference type="EMBL" id="EYB69759.1"/>
    </source>
</evidence>
<evidence type="ECO:0000256" key="1">
    <source>
        <dbReference type="SAM" id="SignalP"/>
    </source>
</evidence>
<feature type="signal peptide" evidence="1">
    <location>
        <begin position="1"/>
        <end position="24"/>
    </location>
</feature>
<dbReference type="PATRIC" id="fig|1476583.3.peg.121"/>
<sequence>MQAMNRLPAAVLMLAALLGPGLTGCGPRAEPDLTARVLFTASGSYDARADVRERTGGGLRRVVWQSRPPLPAGAVTVRYDGDARTLAWDMRVQAPQFSARSLAGEDARTVQTPAGEGLRPTGGRLAEVLILPTPEGLRLLTRGYATQQEPALLPAFGGR</sequence>
<dbReference type="Proteomes" id="UP000020492">
    <property type="component" value="Unassembled WGS sequence"/>
</dbReference>